<evidence type="ECO:0000313" key="2">
    <source>
        <dbReference type="Proteomes" id="UP001305414"/>
    </source>
</evidence>
<dbReference type="Proteomes" id="UP001305414">
    <property type="component" value="Unassembled WGS sequence"/>
</dbReference>
<name>A0AAN7Z7E3_9PEZI</name>
<reference evidence="1 2" key="1">
    <citation type="submission" date="2023-10" db="EMBL/GenBank/DDBJ databases">
        <title>Draft genome sequence of Xylaria bambusicola isolate GMP-LS, the root and basal stem rot pathogen of sugarcane in Indonesia.</title>
        <authorList>
            <person name="Selvaraj P."/>
            <person name="Muralishankar V."/>
            <person name="Muruganantham S."/>
            <person name="Sp S."/>
            <person name="Haryani S."/>
            <person name="Lau K.J.X."/>
            <person name="Naqvi N.I."/>
        </authorList>
    </citation>
    <scope>NUCLEOTIDE SEQUENCE [LARGE SCALE GENOMIC DNA]</scope>
    <source>
        <strain evidence="1">GMP-LS</strain>
    </source>
</reference>
<keyword evidence="2" id="KW-1185">Reference proteome</keyword>
<dbReference type="EMBL" id="JAWHQM010000011">
    <property type="protein sequence ID" value="KAK5629363.1"/>
    <property type="molecule type" value="Genomic_DNA"/>
</dbReference>
<gene>
    <name evidence="1" type="ORF">RRF57_005078</name>
</gene>
<comment type="caution">
    <text evidence="1">The sequence shown here is derived from an EMBL/GenBank/DDBJ whole genome shotgun (WGS) entry which is preliminary data.</text>
</comment>
<proteinExistence type="predicted"/>
<sequence length="287" mass="30922">MLMLLWRFNPRPRSAIDAESELRLFTSPLVVTGGVGIGVVRDLTKGPEDEGGGSGFGVGGPLPFLPPIDNSMPPALIISLIPFRGKGTGGGGRCGTLLFHPEFVETLANDQRRFCSARWNAEVDAEGTVATDTREREAEVEVTEEEVAGRFKSHRRSSTAAARSFLEFASDFTGRRLRTNCRGSFSPRLTLGPGMRPVGEDSGLCRIDAEMRGLRGVLGVLLPEEVNVKLLGPTSATRASSPAILFMRLASSSGWARRHLVKNWAKPVGVKAGTHGLMERGRGRKGL</sequence>
<accession>A0AAN7Z7E3</accession>
<dbReference type="AlphaFoldDB" id="A0AAN7Z7E3"/>
<organism evidence="1 2">
    <name type="scientific">Xylaria bambusicola</name>
    <dbReference type="NCBI Taxonomy" id="326684"/>
    <lineage>
        <taxon>Eukaryota</taxon>
        <taxon>Fungi</taxon>
        <taxon>Dikarya</taxon>
        <taxon>Ascomycota</taxon>
        <taxon>Pezizomycotina</taxon>
        <taxon>Sordariomycetes</taxon>
        <taxon>Xylariomycetidae</taxon>
        <taxon>Xylariales</taxon>
        <taxon>Xylariaceae</taxon>
        <taxon>Xylaria</taxon>
    </lineage>
</organism>
<protein>
    <submittedName>
        <fullName evidence="1">Uncharacterized protein</fullName>
    </submittedName>
</protein>
<evidence type="ECO:0000313" key="1">
    <source>
        <dbReference type="EMBL" id="KAK5629363.1"/>
    </source>
</evidence>